<name>A0A1E5BVX1_9GAMM</name>
<dbReference type="AlphaFoldDB" id="A0A1E5BVX1"/>
<dbReference type="Proteomes" id="UP000095039">
    <property type="component" value="Unassembled WGS sequence"/>
</dbReference>
<gene>
    <name evidence="1" type="ORF">A1OK_17425</name>
</gene>
<accession>A0A1E5BVX1</accession>
<organism evidence="1 2">
    <name type="scientific">Enterovibrio norvegicus FF-454</name>
    <dbReference type="NCBI Taxonomy" id="1185651"/>
    <lineage>
        <taxon>Bacteria</taxon>
        <taxon>Pseudomonadati</taxon>
        <taxon>Pseudomonadota</taxon>
        <taxon>Gammaproteobacteria</taxon>
        <taxon>Vibrionales</taxon>
        <taxon>Vibrionaceae</taxon>
        <taxon>Enterovibrio</taxon>
    </lineage>
</organism>
<evidence type="ECO:0000313" key="2">
    <source>
        <dbReference type="Proteomes" id="UP000095039"/>
    </source>
</evidence>
<keyword evidence="2" id="KW-1185">Reference proteome</keyword>
<dbReference type="EMBL" id="AJWN02000109">
    <property type="protein sequence ID" value="OEE57406.1"/>
    <property type="molecule type" value="Genomic_DNA"/>
</dbReference>
<comment type="caution">
    <text evidence="1">The sequence shown here is derived from an EMBL/GenBank/DDBJ whole genome shotgun (WGS) entry which is preliminary data.</text>
</comment>
<evidence type="ECO:0000313" key="1">
    <source>
        <dbReference type="EMBL" id="OEE57406.1"/>
    </source>
</evidence>
<protein>
    <submittedName>
        <fullName evidence="1">Uncharacterized protein</fullName>
    </submittedName>
</protein>
<dbReference type="RefSeq" id="WP_016958292.1">
    <property type="nucleotide sequence ID" value="NZ_AJWN02000109.1"/>
</dbReference>
<reference evidence="1 2" key="1">
    <citation type="journal article" date="2012" name="Science">
        <title>Ecological populations of bacteria act as socially cohesive units of antibiotic production and resistance.</title>
        <authorList>
            <person name="Cordero O.X."/>
            <person name="Wildschutte H."/>
            <person name="Kirkup B."/>
            <person name="Proehl S."/>
            <person name="Ngo L."/>
            <person name="Hussain F."/>
            <person name="Le Roux F."/>
            <person name="Mincer T."/>
            <person name="Polz M.F."/>
        </authorList>
    </citation>
    <scope>NUCLEOTIDE SEQUENCE [LARGE SCALE GENOMIC DNA]</scope>
    <source>
        <strain evidence="1 2">FF-454</strain>
    </source>
</reference>
<proteinExistence type="predicted"/>
<sequence>MSIHIYRNNIITHEGQSTVDDFITEIQAKFDEINEVENLTVYSGYHGDENGDWFIDFDDQEVADTKKSATNFKKASVFFISKKASTLLSDEDIKSACKKGNVFFTWCDSDTKIKSIMGELAA</sequence>